<evidence type="ECO:0000313" key="3">
    <source>
        <dbReference type="EMBL" id="ADV62964.1"/>
    </source>
</evidence>
<feature type="region of interest" description="Disordered" evidence="1">
    <location>
        <begin position="1114"/>
        <end position="1180"/>
    </location>
</feature>
<feature type="compositionally biased region" description="Low complexity" evidence="1">
    <location>
        <begin position="1137"/>
        <end position="1152"/>
    </location>
</feature>
<dbReference type="STRING" id="575540.Isop_2388"/>
<keyword evidence="4" id="KW-1185">Reference proteome</keyword>
<keyword evidence="2" id="KW-0812">Transmembrane</keyword>
<dbReference type="Proteomes" id="UP000008631">
    <property type="component" value="Chromosome"/>
</dbReference>
<feature type="region of interest" description="Disordered" evidence="1">
    <location>
        <begin position="730"/>
        <end position="752"/>
    </location>
</feature>
<dbReference type="HOGENOM" id="CLU_284389_0_0_0"/>
<keyword evidence="2" id="KW-1133">Transmembrane helix</keyword>
<evidence type="ECO:0008006" key="5">
    <source>
        <dbReference type="Google" id="ProtNLM"/>
    </source>
</evidence>
<sequence length="1180" mass="126424">MSEPKPPRRLGRVRRWLKRSLAFLTLLVAALAVLVASLPWLAGRPEMLAVLNTMLNEAIAPGRLELDAAQFSWNHRQRLGPGRLLDGEGRMLASFESLTLNRGLVALIANPADLGDLVVEGLNLVVERTADGHVNLVDALNESPWATSKKDEPSNGFQLEPFDPGLNLTLKLVGGRLKLVTPELVAPLVVDRLDAKLVLATAPAPITLELGLAQQEGATLAVQALLATATTSDDTNTNADAKEPLLSAVIQATNWPLTVRVEGLDTQAHLDGRIELRALSANLWSLAAQTTLTQLVAEGTALQGDRLALDRVELDADLLSKETGLALENLVMNSPVARLTARFPDTTQGQLQGRVDLAALAHQVPHALRLLEGSTIEQGSLDLDLELANRTIDATDEQVNPRLDARLAVTNLRVTTPGNPEANQPPRTFELPEAVTLTAAVEQRDTNAYRVETITAKADFLDLKGSGDLETGVTLSGTFDLGGLTSQIGQFVDLGDLAPQGRAGIAATLKRDPEATDPAHAFAGWLGLELRAINLAGLIATPIERPSARIDLWIKGSTDERGAPAAWSLAKLEFKTTQEAGRLQLTRGQTAKQPTALELALVRNQPTARGPGRIDARLNGSVGLDGMAVSGPITLDVLRLDLQAPQTPRLNLEVTGRYEPETGRASLQPLRPGDPEAMPPPPLAIAPEGIVLTGLNPSDPQAINTLEIEGGLYGDLNAIQDLLAVWLPDAEPGSSPAPSPAAAPNTQPTPEPVAVTLKGRYTLATDRLDLDQSRITTRYVILQATGSLNEATHHRIVNLSGQLIPRPRLVQFMAESYIEPQAQLKLAARPFQLTGSLVGGSLNQLLKGLEGEVGVDLVEFDAFGLKLEQPAPLVVLCRGGQAVLAPIRSRMNGGEVEIHGFLTLDDPMGLSLGLRNSSFNNLAINEEVSDRLLAYLAPFLKEATEVRGAIQLDIERGIIPLASERDLSLKGRLQFRDVTCRPGSFTNQLVALAGADPNRFAIALDQPVELTIAQRRVVQQGLQLPITPDVTIDLAGWVGFDQTLALQAAMPITPAMLGGQRVARDLLTGKRIVVPIRGTLSRPQIDPRVFEMALKEIGGDVLQRGLDRGLQEATRGLDRALPPELRDLIPLPGRGGNAPNSNANPNRPGAGNRPRRPNTPPNAGDVLNAVEDLFKPRRPS</sequence>
<feature type="transmembrane region" description="Helical" evidence="2">
    <location>
        <begin position="21"/>
        <end position="42"/>
    </location>
</feature>
<evidence type="ECO:0000313" key="4">
    <source>
        <dbReference type="Proteomes" id="UP000008631"/>
    </source>
</evidence>
<accession>E8QWR4</accession>
<dbReference type="OrthoDB" id="244263at2"/>
<dbReference type="EMBL" id="CP002353">
    <property type="protein sequence ID" value="ADV62964.1"/>
    <property type="molecule type" value="Genomic_DNA"/>
</dbReference>
<dbReference type="RefSeq" id="WP_013565252.1">
    <property type="nucleotide sequence ID" value="NC_014962.1"/>
</dbReference>
<dbReference type="eggNOG" id="COG2911">
    <property type="taxonomic scope" value="Bacteria"/>
</dbReference>
<reference key="1">
    <citation type="submission" date="2010-11" db="EMBL/GenBank/DDBJ databases">
        <title>The complete sequence of chromosome of Isophaera pallida ATCC 43644.</title>
        <authorList>
            <consortium name="US DOE Joint Genome Institute (JGI-PGF)"/>
            <person name="Lucas S."/>
            <person name="Copeland A."/>
            <person name="Lapidus A."/>
            <person name="Bruce D."/>
            <person name="Goodwin L."/>
            <person name="Pitluck S."/>
            <person name="Kyrpides N."/>
            <person name="Mavromatis K."/>
            <person name="Pagani I."/>
            <person name="Ivanova N."/>
            <person name="Saunders E."/>
            <person name="Brettin T."/>
            <person name="Detter J.C."/>
            <person name="Han C."/>
            <person name="Tapia R."/>
            <person name="Land M."/>
            <person name="Hauser L."/>
            <person name="Markowitz V."/>
            <person name="Cheng J.-F."/>
            <person name="Hugenholtz P."/>
            <person name="Woyke T."/>
            <person name="Wu D."/>
            <person name="Eisen J.A."/>
        </authorList>
    </citation>
    <scope>NUCLEOTIDE SEQUENCE</scope>
    <source>
        <strain>ATCC 43644</strain>
    </source>
</reference>
<dbReference type="AlphaFoldDB" id="E8QWR4"/>
<protein>
    <recommendedName>
        <fullName evidence="5">AsmA-like C-terminal domain-containing protein</fullName>
    </recommendedName>
</protein>
<proteinExistence type="predicted"/>
<keyword evidence="2" id="KW-0472">Membrane</keyword>
<dbReference type="KEGG" id="ipa:Isop_2388"/>
<reference evidence="3 4" key="2">
    <citation type="journal article" date="2011" name="Stand. Genomic Sci.">
        <title>Complete genome sequence of Isosphaera pallida type strain (IS1B).</title>
        <authorList>
            <consortium name="US DOE Joint Genome Institute (JGI-PGF)"/>
            <person name="Goker M."/>
            <person name="Cleland D."/>
            <person name="Saunders E."/>
            <person name="Lapidus A."/>
            <person name="Nolan M."/>
            <person name="Lucas S."/>
            <person name="Hammon N."/>
            <person name="Deshpande S."/>
            <person name="Cheng J.F."/>
            <person name="Tapia R."/>
            <person name="Han C."/>
            <person name="Goodwin L."/>
            <person name="Pitluck S."/>
            <person name="Liolios K."/>
            <person name="Pagani I."/>
            <person name="Ivanova N."/>
            <person name="Mavromatis K."/>
            <person name="Pati A."/>
            <person name="Chen A."/>
            <person name="Palaniappan K."/>
            <person name="Land M."/>
            <person name="Hauser L."/>
            <person name="Chang Y.J."/>
            <person name="Jeffries C.D."/>
            <person name="Detter J.C."/>
            <person name="Beck B."/>
            <person name="Woyke T."/>
            <person name="Bristow J."/>
            <person name="Eisen J.A."/>
            <person name="Markowitz V."/>
            <person name="Hugenholtz P."/>
            <person name="Kyrpides N.C."/>
            <person name="Klenk H.P."/>
        </authorList>
    </citation>
    <scope>NUCLEOTIDE SEQUENCE [LARGE SCALE GENOMIC DNA]</scope>
    <source>
        <strain evidence="4">ATCC 43644 / DSM 9630 / IS1B</strain>
    </source>
</reference>
<name>E8QWR4_ISOPI</name>
<organism evidence="3 4">
    <name type="scientific">Isosphaera pallida (strain ATCC 43644 / DSM 9630 / IS1B)</name>
    <dbReference type="NCBI Taxonomy" id="575540"/>
    <lineage>
        <taxon>Bacteria</taxon>
        <taxon>Pseudomonadati</taxon>
        <taxon>Planctomycetota</taxon>
        <taxon>Planctomycetia</taxon>
        <taxon>Isosphaerales</taxon>
        <taxon>Isosphaeraceae</taxon>
        <taxon>Isosphaera</taxon>
    </lineage>
</organism>
<evidence type="ECO:0000256" key="2">
    <source>
        <dbReference type="SAM" id="Phobius"/>
    </source>
</evidence>
<gene>
    <name evidence="3" type="ordered locus">Isop_2388</name>
</gene>
<feature type="compositionally biased region" description="Pro residues" evidence="1">
    <location>
        <begin position="735"/>
        <end position="751"/>
    </location>
</feature>
<dbReference type="InParanoid" id="E8QWR4"/>
<evidence type="ECO:0000256" key="1">
    <source>
        <dbReference type="SAM" id="MobiDB-lite"/>
    </source>
</evidence>